<organism evidence="2 3">
    <name type="scientific">Cetobacterium ceti</name>
    <dbReference type="NCBI Taxonomy" id="180163"/>
    <lineage>
        <taxon>Bacteria</taxon>
        <taxon>Fusobacteriati</taxon>
        <taxon>Fusobacteriota</taxon>
        <taxon>Fusobacteriia</taxon>
        <taxon>Fusobacteriales</taxon>
        <taxon>Fusobacteriaceae</taxon>
        <taxon>Cetobacterium</taxon>
    </lineage>
</organism>
<dbReference type="STRING" id="180163.SAMN02745174_00459"/>
<dbReference type="InterPro" id="IPR029026">
    <property type="entry name" value="tRNA_m1G_MTases_N"/>
</dbReference>
<dbReference type="InterPro" id="IPR019230">
    <property type="entry name" value="RNA_MeTrfase_C_dom"/>
</dbReference>
<sequence>MRKAVYLGLVHSPVYNKRGDVVCTSVTNFDIHDISRTCRTYDVNQYHIIVSVDAQKKLTERIIGYWQEGMGAGYNRDREEAFGRTRVYESIEKSIAEIEAREGKKPLIITTSAKTFSNSIGYKALSEKIFEDDRPYLLLFGTGWGLIDEVMDMSDYILEPIRGKAEYNHLSVRSAVSIILDRLLGEN</sequence>
<feature type="domain" description="tRNA (guanine-N(1)-)-methyltransferase C-terminal" evidence="1">
    <location>
        <begin position="5"/>
        <end position="185"/>
    </location>
</feature>
<evidence type="ECO:0000313" key="3">
    <source>
        <dbReference type="Proteomes" id="UP000191153"/>
    </source>
</evidence>
<evidence type="ECO:0000259" key="1">
    <source>
        <dbReference type="Pfam" id="PF09936"/>
    </source>
</evidence>
<reference evidence="2 3" key="1">
    <citation type="submission" date="2017-02" db="EMBL/GenBank/DDBJ databases">
        <authorList>
            <person name="Peterson S.W."/>
        </authorList>
    </citation>
    <scope>NUCLEOTIDE SEQUENCE [LARGE SCALE GENOMIC DNA]</scope>
    <source>
        <strain evidence="2 3">ATCC 700028</strain>
    </source>
</reference>
<dbReference type="CDD" id="cd18085">
    <property type="entry name" value="TM1570-like"/>
    <property type="match status" value="1"/>
</dbReference>
<dbReference type="OrthoDB" id="9794931at2"/>
<name>A0A1T4KJW3_9FUSO</name>
<keyword evidence="3" id="KW-1185">Reference proteome</keyword>
<proteinExistence type="predicted"/>
<protein>
    <recommendedName>
        <fullName evidence="1">tRNA (guanine-N(1)-)-methyltransferase C-terminal domain-containing protein</fullName>
    </recommendedName>
</protein>
<dbReference type="Gene3D" id="3.40.1280.10">
    <property type="match status" value="1"/>
</dbReference>
<dbReference type="Pfam" id="PF09936">
    <property type="entry name" value="Methyltrn_RNA_4"/>
    <property type="match status" value="1"/>
</dbReference>
<evidence type="ECO:0000313" key="2">
    <source>
        <dbReference type="EMBL" id="SJZ42709.1"/>
    </source>
</evidence>
<dbReference type="EMBL" id="FUWX01000005">
    <property type="protein sequence ID" value="SJZ42709.1"/>
    <property type="molecule type" value="Genomic_DNA"/>
</dbReference>
<accession>A0A1T4KJW3</accession>
<dbReference type="AlphaFoldDB" id="A0A1T4KJW3"/>
<gene>
    <name evidence="2" type="ORF">SAMN02745174_00459</name>
</gene>
<dbReference type="RefSeq" id="WP_078692997.1">
    <property type="nucleotide sequence ID" value="NZ_FUWX01000005.1"/>
</dbReference>
<dbReference type="Proteomes" id="UP000191153">
    <property type="component" value="Unassembled WGS sequence"/>
</dbReference>